<protein>
    <submittedName>
        <fullName evidence="2">Uncharacterized protein</fullName>
    </submittedName>
</protein>
<evidence type="ECO:0000313" key="3">
    <source>
        <dbReference type="Proteomes" id="UP000054350"/>
    </source>
</evidence>
<proteinExistence type="predicted"/>
<keyword evidence="3" id="KW-1185">Reference proteome</keyword>
<accession>A0A0L0T9R0</accession>
<reference evidence="3" key="2">
    <citation type="submission" date="2009-11" db="EMBL/GenBank/DDBJ databases">
        <title>The Genome Sequence of Allomyces macrogynus strain ATCC 38327.</title>
        <authorList>
            <consortium name="The Broad Institute Genome Sequencing Platform"/>
            <person name="Russ C."/>
            <person name="Cuomo C."/>
            <person name="Shea T."/>
            <person name="Young S.K."/>
            <person name="Zeng Q."/>
            <person name="Koehrsen M."/>
            <person name="Haas B."/>
            <person name="Borodovsky M."/>
            <person name="Guigo R."/>
            <person name="Alvarado L."/>
            <person name="Berlin A."/>
            <person name="Borenstein D."/>
            <person name="Chen Z."/>
            <person name="Engels R."/>
            <person name="Freedman E."/>
            <person name="Gellesch M."/>
            <person name="Goldberg J."/>
            <person name="Griggs A."/>
            <person name="Gujja S."/>
            <person name="Heiman D."/>
            <person name="Hepburn T."/>
            <person name="Howarth C."/>
            <person name="Jen D."/>
            <person name="Larson L."/>
            <person name="Lewis B."/>
            <person name="Mehta T."/>
            <person name="Park D."/>
            <person name="Pearson M."/>
            <person name="Roberts A."/>
            <person name="Saif S."/>
            <person name="Shenoy N."/>
            <person name="Sisk P."/>
            <person name="Stolte C."/>
            <person name="Sykes S."/>
            <person name="Walk T."/>
            <person name="White J."/>
            <person name="Yandava C."/>
            <person name="Burger G."/>
            <person name="Gray M.W."/>
            <person name="Holland P.W.H."/>
            <person name="King N."/>
            <person name="Lang F.B.F."/>
            <person name="Roger A.J."/>
            <person name="Ruiz-Trillo I."/>
            <person name="Lander E."/>
            <person name="Nusbaum C."/>
        </authorList>
    </citation>
    <scope>NUCLEOTIDE SEQUENCE [LARGE SCALE GENOMIC DNA]</scope>
    <source>
        <strain evidence="3">ATCC 38327</strain>
    </source>
</reference>
<feature type="compositionally biased region" description="Polar residues" evidence="1">
    <location>
        <begin position="102"/>
        <end position="111"/>
    </location>
</feature>
<dbReference type="EMBL" id="GG745372">
    <property type="protein sequence ID" value="KNE71467.1"/>
    <property type="molecule type" value="Genomic_DNA"/>
</dbReference>
<feature type="region of interest" description="Disordered" evidence="1">
    <location>
        <begin position="92"/>
        <end position="120"/>
    </location>
</feature>
<gene>
    <name evidence="2" type="ORF">AMAG_20363</name>
</gene>
<reference evidence="2 3" key="1">
    <citation type="submission" date="2009-11" db="EMBL/GenBank/DDBJ databases">
        <title>Annotation of Allomyces macrogynus ATCC 38327.</title>
        <authorList>
            <consortium name="The Broad Institute Genome Sequencing Platform"/>
            <person name="Russ C."/>
            <person name="Cuomo C."/>
            <person name="Burger G."/>
            <person name="Gray M.W."/>
            <person name="Holland P.W.H."/>
            <person name="King N."/>
            <person name="Lang F.B.F."/>
            <person name="Roger A.J."/>
            <person name="Ruiz-Trillo I."/>
            <person name="Young S.K."/>
            <person name="Zeng Q."/>
            <person name="Gargeya S."/>
            <person name="Fitzgerald M."/>
            <person name="Haas B."/>
            <person name="Abouelleil A."/>
            <person name="Alvarado L."/>
            <person name="Arachchi H.M."/>
            <person name="Berlin A."/>
            <person name="Chapman S.B."/>
            <person name="Gearin G."/>
            <person name="Goldberg J."/>
            <person name="Griggs A."/>
            <person name="Gujja S."/>
            <person name="Hansen M."/>
            <person name="Heiman D."/>
            <person name="Howarth C."/>
            <person name="Larimer J."/>
            <person name="Lui A."/>
            <person name="MacDonald P.J.P."/>
            <person name="McCowen C."/>
            <person name="Montmayeur A."/>
            <person name="Murphy C."/>
            <person name="Neiman D."/>
            <person name="Pearson M."/>
            <person name="Priest M."/>
            <person name="Roberts A."/>
            <person name="Saif S."/>
            <person name="Shea T."/>
            <person name="Sisk P."/>
            <person name="Stolte C."/>
            <person name="Sykes S."/>
            <person name="Wortman J."/>
            <person name="Nusbaum C."/>
            <person name="Birren B."/>
        </authorList>
    </citation>
    <scope>NUCLEOTIDE SEQUENCE [LARGE SCALE GENOMIC DNA]</scope>
    <source>
        <strain evidence="2 3">ATCC 38327</strain>
    </source>
</reference>
<dbReference type="OrthoDB" id="5597278at2759"/>
<name>A0A0L0T9R0_ALLM3</name>
<evidence type="ECO:0000313" key="2">
    <source>
        <dbReference type="EMBL" id="KNE71467.1"/>
    </source>
</evidence>
<dbReference type="Proteomes" id="UP000054350">
    <property type="component" value="Unassembled WGS sequence"/>
</dbReference>
<organism evidence="2 3">
    <name type="scientific">Allomyces macrogynus (strain ATCC 38327)</name>
    <name type="common">Allomyces javanicus var. macrogynus</name>
    <dbReference type="NCBI Taxonomy" id="578462"/>
    <lineage>
        <taxon>Eukaryota</taxon>
        <taxon>Fungi</taxon>
        <taxon>Fungi incertae sedis</taxon>
        <taxon>Blastocladiomycota</taxon>
        <taxon>Blastocladiomycetes</taxon>
        <taxon>Blastocladiales</taxon>
        <taxon>Blastocladiaceae</taxon>
        <taxon>Allomyces</taxon>
    </lineage>
</organism>
<dbReference type="AlphaFoldDB" id="A0A0L0T9R0"/>
<dbReference type="VEuPathDB" id="FungiDB:AMAG_20363"/>
<evidence type="ECO:0000256" key="1">
    <source>
        <dbReference type="SAM" id="MobiDB-lite"/>
    </source>
</evidence>
<sequence>MRIFPAQDLYAWWASTAEFTVTTSDHSTFAYQVPDALEAFRDTALTSYDAITTTGFFIIEARKPFKRADLEVAAADLDLLGVPHQHSGAAWALTSPGASAPGTPSASNPGSPSLAPVHEFPLAPDASASRRGSVIVPPHDAPSSTPPGFPFVGYISLTKVRGTPDLSVPDPDSDVALLEFGFRPELAGVRYPVEALEKLLEAVFAKRKDESGSGSCRRNRATGI</sequence>